<organism evidence="2">
    <name type="scientific">uncultured Acidimicrobiales bacterium</name>
    <dbReference type="NCBI Taxonomy" id="310071"/>
    <lineage>
        <taxon>Bacteria</taxon>
        <taxon>Bacillati</taxon>
        <taxon>Actinomycetota</taxon>
        <taxon>Acidimicrobiia</taxon>
        <taxon>Acidimicrobiales</taxon>
        <taxon>environmental samples</taxon>
    </lineage>
</organism>
<proteinExistence type="predicted"/>
<feature type="compositionally biased region" description="Acidic residues" evidence="1">
    <location>
        <begin position="10"/>
        <end position="20"/>
    </location>
</feature>
<evidence type="ECO:0000256" key="1">
    <source>
        <dbReference type="SAM" id="MobiDB-lite"/>
    </source>
</evidence>
<dbReference type="AlphaFoldDB" id="A0A6J4I6F5"/>
<reference evidence="2" key="1">
    <citation type="submission" date="2020-02" db="EMBL/GenBank/DDBJ databases">
        <authorList>
            <person name="Meier V. D."/>
        </authorList>
    </citation>
    <scope>NUCLEOTIDE SEQUENCE</scope>
    <source>
        <strain evidence="2">AVDCRST_MAG50</strain>
    </source>
</reference>
<sequence>MTHEGHASDGVDEIEAEEPSFDTSSMPVAAGPDDLAPLMPPVYFGLPTEADEA</sequence>
<evidence type="ECO:0000313" key="2">
    <source>
        <dbReference type="EMBL" id="CAA9241716.1"/>
    </source>
</evidence>
<name>A0A6J4I6F5_9ACTN</name>
<accession>A0A6J4I6F5</accession>
<dbReference type="EMBL" id="CADCTF010000092">
    <property type="protein sequence ID" value="CAA9241716.1"/>
    <property type="molecule type" value="Genomic_DNA"/>
</dbReference>
<gene>
    <name evidence="2" type="ORF">AVDCRST_MAG50-1742</name>
</gene>
<feature type="region of interest" description="Disordered" evidence="1">
    <location>
        <begin position="1"/>
        <end position="34"/>
    </location>
</feature>
<protein>
    <submittedName>
        <fullName evidence="2">Uncharacterized protein</fullName>
    </submittedName>
</protein>